<dbReference type="Gene3D" id="2.60.40.1640">
    <property type="entry name" value="Conserved domain protein"/>
    <property type="match status" value="1"/>
</dbReference>
<name>A0ABY9VR16_9BACI</name>
<dbReference type="Pfam" id="PF18705">
    <property type="entry name" value="DUF5643"/>
    <property type="match status" value="1"/>
</dbReference>
<organism evidence="4 5">
    <name type="scientific">Mesobacillus jeotgali</name>
    <dbReference type="NCBI Taxonomy" id="129985"/>
    <lineage>
        <taxon>Bacteria</taxon>
        <taxon>Bacillati</taxon>
        <taxon>Bacillota</taxon>
        <taxon>Bacilli</taxon>
        <taxon>Bacillales</taxon>
        <taxon>Bacillaceae</taxon>
        <taxon>Mesobacillus</taxon>
    </lineage>
</organism>
<keyword evidence="1" id="KW-0472">Membrane</keyword>
<dbReference type="InterPro" id="IPR040680">
    <property type="entry name" value="DUF5643"/>
</dbReference>
<feature type="domain" description="DUF5643" evidence="3">
    <location>
        <begin position="226"/>
        <end position="321"/>
    </location>
</feature>
<feature type="domain" description="DUF4179" evidence="2">
    <location>
        <begin position="41"/>
        <end position="129"/>
    </location>
</feature>
<reference evidence="4 5" key="1">
    <citation type="submission" date="2023-09" db="EMBL/GenBank/DDBJ databases">
        <title>Microbial mechanism of fulvic acid promoting antimony reduction mineralization in rice fields.</title>
        <authorList>
            <person name="Chen G."/>
            <person name="Lan J."/>
        </authorList>
    </citation>
    <scope>NUCLEOTIDE SEQUENCE [LARGE SCALE GENOMIC DNA]</scope>
    <source>
        <strain evidence="4 5">PS1</strain>
    </source>
</reference>
<dbReference type="EMBL" id="CP134494">
    <property type="protein sequence ID" value="WNF23416.1"/>
    <property type="molecule type" value="Genomic_DNA"/>
</dbReference>
<gene>
    <name evidence="4" type="ORF">RH061_02585</name>
</gene>
<dbReference type="Gene3D" id="2.60.40.1630">
    <property type="entry name" value="bacillus anthracis domain"/>
    <property type="match status" value="1"/>
</dbReference>
<dbReference type="Pfam" id="PF13786">
    <property type="entry name" value="DUF4179"/>
    <property type="match status" value="1"/>
</dbReference>
<keyword evidence="1" id="KW-1133">Transmembrane helix</keyword>
<keyword evidence="1" id="KW-0812">Transmembrane</keyword>
<protein>
    <submittedName>
        <fullName evidence="4">DUF4179 domain-containing protein</fullName>
    </submittedName>
</protein>
<evidence type="ECO:0000313" key="5">
    <source>
        <dbReference type="Proteomes" id="UP001303324"/>
    </source>
</evidence>
<evidence type="ECO:0000259" key="3">
    <source>
        <dbReference type="Pfam" id="PF18705"/>
    </source>
</evidence>
<dbReference type="InterPro" id="IPR025436">
    <property type="entry name" value="DUF4179"/>
</dbReference>
<accession>A0ABY9VR16</accession>
<proteinExistence type="predicted"/>
<dbReference type="Proteomes" id="UP001303324">
    <property type="component" value="Chromosome"/>
</dbReference>
<evidence type="ECO:0000313" key="4">
    <source>
        <dbReference type="EMBL" id="WNF23416.1"/>
    </source>
</evidence>
<dbReference type="RefSeq" id="WP_311073721.1">
    <property type="nucleotide sequence ID" value="NZ_CP134494.1"/>
</dbReference>
<keyword evidence="5" id="KW-1185">Reference proteome</keyword>
<evidence type="ECO:0000256" key="1">
    <source>
        <dbReference type="SAM" id="Phobius"/>
    </source>
</evidence>
<sequence length="341" mass="37912">MSKDKFMQDINKIRIPEEALLKREKAAILQAKKQKRSWVSRKMSIALVSGLFVSVIGLGLVSPGFAETLSKIPVIGPIYAQFNDIASEKIKNEKLASPIDKSDSHAGISMTVKEAVYDGSRVIVTVEYEAVDSINKDERSTGFSYITINGKEPEVLVGSIKQKAIDSQKIIQYFELTLEKQDVLGEKIDIAIHGEDLFGEKGLWSVSFPLEKLEIETYNFQGDITAQTLDKIYTFKVDNVSFSQLGTRIDLSIDYPKNKELNDSWKAFDYSVIDDQGNIFEGADLQVGSAGTNGRHVVLNLPPKDTIPESLTIRPISNSSKKTIGEGGEELELRINFDKAR</sequence>
<evidence type="ECO:0000259" key="2">
    <source>
        <dbReference type="Pfam" id="PF13786"/>
    </source>
</evidence>
<feature type="transmembrane region" description="Helical" evidence="1">
    <location>
        <begin position="43"/>
        <end position="65"/>
    </location>
</feature>